<dbReference type="GO" id="GO:0031145">
    <property type="term" value="P:anaphase-promoting complex-dependent catabolic process"/>
    <property type="evidence" value="ECO:0007669"/>
    <property type="project" value="InterPro"/>
</dbReference>
<accession>A0A3M6YZ65</accession>
<dbReference type="InterPro" id="IPR051031">
    <property type="entry name" value="RING-box_E3_Ubiquitin_Ligase"/>
</dbReference>
<dbReference type="OrthoDB" id="1681166at2759"/>
<evidence type="ECO:0000256" key="7">
    <source>
        <dbReference type="ARBA" id="ARBA00022833"/>
    </source>
</evidence>
<evidence type="ECO:0000313" key="15">
    <source>
        <dbReference type="Proteomes" id="UP000282582"/>
    </source>
</evidence>
<dbReference type="GO" id="GO:0008270">
    <property type="term" value="F:zinc ion binding"/>
    <property type="evidence" value="ECO:0007669"/>
    <property type="project" value="UniProtKB-KW"/>
</dbReference>
<keyword evidence="8" id="KW-0131">Cell cycle</keyword>
<evidence type="ECO:0000256" key="6">
    <source>
        <dbReference type="ARBA" id="ARBA00022786"/>
    </source>
</evidence>
<dbReference type="Gene3D" id="3.30.40.10">
    <property type="entry name" value="Zinc/RING finger domain, C3HC4 (zinc finger)"/>
    <property type="match status" value="1"/>
</dbReference>
<feature type="compositionally biased region" description="Polar residues" evidence="10">
    <location>
        <begin position="102"/>
        <end position="116"/>
    </location>
</feature>
<dbReference type="PANTHER" id="PTHR11210">
    <property type="entry name" value="RING BOX"/>
    <property type="match status" value="1"/>
</dbReference>
<evidence type="ECO:0000313" key="12">
    <source>
        <dbReference type="EMBL" id="RMX84410.1"/>
    </source>
</evidence>
<dbReference type="PROSITE" id="PS50089">
    <property type="entry name" value="ZF_RING_2"/>
    <property type="match status" value="1"/>
</dbReference>
<evidence type="ECO:0000256" key="3">
    <source>
        <dbReference type="ARBA" id="ARBA00022723"/>
    </source>
</evidence>
<evidence type="ECO:0000259" key="11">
    <source>
        <dbReference type="PROSITE" id="PS50089"/>
    </source>
</evidence>
<dbReference type="GO" id="GO:0005680">
    <property type="term" value="C:anaphase-promoting complex"/>
    <property type="evidence" value="ECO:0007669"/>
    <property type="project" value="InterPro"/>
</dbReference>
<dbReference type="Proteomes" id="UP000282582">
    <property type="component" value="Unassembled WGS sequence"/>
</dbReference>
<keyword evidence="7" id="KW-0862">Zinc</keyword>
<dbReference type="VEuPathDB" id="FungiDB:BTJ68_01382"/>
<evidence type="ECO:0000313" key="13">
    <source>
        <dbReference type="EMBL" id="RMY08380.1"/>
    </source>
</evidence>
<dbReference type="CDD" id="cd16456">
    <property type="entry name" value="RING-H2_APC11"/>
    <property type="match status" value="1"/>
</dbReference>
<keyword evidence="5" id="KW-0498">Mitosis</keyword>
<evidence type="ECO:0000256" key="8">
    <source>
        <dbReference type="ARBA" id="ARBA00023306"/>
    </source>
</evidence>
<evidence type="ECO:0000256" key="9">
    <source>
        <dbReference type="PROSITE-ProRule" id="PRU00175"/>
    </source>
</evidence>
<feature type="domain" description="RING-type" evidence="11">
    <location>
        <begin position="37"/>
        <end position="88"/>
    </location>
</feature>
<evidence type="ECO:0000256" key="2">
    <source>
        <dbReference type="ARBA" id="ARBA00022618"/>
    </source>
</evidence>
<evidence type="ECO:0000313" key="14">
    <source>
        <dbReference type="Proteomes" id="UP000281245"/>
    </source>
</evidence>
<dbReference type="GO" id="GO:0097602">
    <property type="term" value="F:cullin family protein binding"/>
    <property type="evidence" value="ECO:0007669"/>
    <property type="project" value="InterPro"/>
</dbReference>
<dbReference type="Proteomes" id="UP000281245">
    <property type="component" value="Unassembled WGS sequence"/>
</dbReference>
<dbReference type="GO" id="GO:0051301">
    <property type="term" value="P:cell division"/>
    <property type="evidence" value="ECO:0007669"/>
    <property type="project" value="UniProtKB-KW"/>
</dbReference>
<evidence type="ECO:0000256" key="5">
    <source>
        <dbReference type="ARBA" id="ARBA00022776"/>
    </source>
</evidence>
<comment type="caution">
    <text evidence="13">The sequence shown here is derived from an EMBL/GenBank/DDBJ whole genome shotgun (WGS) entry which is preliminary data.</text>
</comment>
<organism evidence="13 15">
    <name type="scientific">Hortaea werneckii</name>
    <name type="common">Black yeast</name>
    <name type="synonym">Cladosporium werneckii</name>
    <dbReference type="NCBI Taxonomy" id="91943"/>
    <lineage>
        <taxon>Eukaryota</taxon>
        <taxon>Fungi</taxon>
        <taxon>Dikarya</taxon>
        <taxon>Ascomycota</taxon>
        <taxon>Pezizomycotina</taxon>
        <taxon>Dothideomycetes</taxon>
        <taxon>Dothideomycetidae</taxon>
        <taxon>Mycosphaerellales</taxon>
        <taxon>Teratosphaeriaceae</taxon>
        <taxon>Hortaea</taxon>
    </lineage>
</organism>
<sequence length="130" mass="14377">MKVTFSAYQAVAEWKWDLPEDSDDTCGICRVEFEGTCSKCKYPGDDCPISMSMEKTTVIGNCTHCFHMHCIGDWLQSDSSQGKCPMCRQPFKEKTADVATPMTGQRQAMASQTPASETPARTPIQTPVGR</sequence>
<dbReference type="InterPro" id="IPR013083">
    <property type="entry name" value="Znf_RING/FYVE/PHD"/>
</dbReference>
<protein>
    <recommendedName>
        <fullName evidence="1">Anaphase-promoting complex subunit 11</fullName>
    </recommendedName>
</protein>
<keyword evidence="2" id="KW-0132">Cell division</keyword>
<gene>
    <name evidence="13" type="ORF">D0868_04841</name>
    <name evidence="12" type="ORF">D0869_04590</name>
</gene>
<dbReference type="GO" id="GO:0061630">
    <property type="term" value="F:ubiquitin protein ligase activity"/>
    <property type="evidence" value="ECO:0007669"/>
    <property type="project" value="InterPro"/>
</dbReference>
<reference evidence="14 15" key="1">
    <citation type="journal article" date="2018" name="BMC Genomics">
        <title>Genomic evidence for intraspecific hybridization in a clonal and extremely halotolerant yeast.</title>
        <authorList>
            <person name="Gostincar C."/>
            <person name="Stajich J.E."/>
            <person name="Zupancic J."/>
            <person name="Zalar P."/>
            <person name="Gunde-Cimerman N."/>
        </authorList>
    </citation>
    <scope>NUCLEOTIDE SEQUENCE [LARGE SCALE GENOMIC DNA]</scope>
    <source>
        <strain evidence="13 15">EXF-6654</strain>
        <strain evidence="12 14">EXF-6656</strain>
    </source>
</reference>
<dbReference type="InterPro" id="IPR001841">
    <property type="entry name" value="Znf_RING"/>
</dbReference>
<name>A0A3M6YZ65_HORWE</name>
<proteinExistence type="predicted"/>
<dbReference type="InterPro" id="IPR024991">
    <property type="entry name" value="RING-H2_APC11"/>
</dbReference>
<dbReference type="EMBL" id="QWIK01000317">
    <property type="protein sequence ID" value="RMY08380.1"/>
    <property type="molecule type" value="Genomic_DNA"/>
</dbReference>
<dbReference type="AlphaFoldDB" id="A0A3M6YZ65"/>
<evidence type="ECO:0000256" key="10">
    <source>
        <dbReference type="SAM" id="MobiDB-lite"/>
    </source>
</evidence>
<keyword evidence="4 9" id="KW-0863">Zinc-finger</keyword>
<dbReference type="Pfam" id="PF12861">
    <property type="entry name" value="zf-ANAPC11"/>
    <property type="match status" value="1"/>
</dbReference>
<dbReference type="SMART" id="SM00184">
    <property type="entry name" value="RING"/>
    <property type="match status" value="1"/>
</dbReference>
<keyword evidence="6" id="KW-0833">Ubl conjugation pathway</keyword>
<evidence type="ECO:0000256" key="1">
    <source>
        <dbReference type="ARBA" id="ARBA00013928"/>
    </source>
</evidence>
<keyword evidence="3" id="KW-0479">Metal-binding</keyword>
<evidence type="ECO:0000256" key="4">
    <source>
        <dbReference type="ARBA" id="ARBA00022771"/>
    </source>
</evidence>
<dbReference type="EMBL" id="QWIJ01000285">
    <property type="protein sequence ID" value="RMX84410.1"/>
    <property type="molecule type" value="Genomic_DNA"/>
</dbReference>
<feature type="region of interest" description="Disordered" evidence="10">
    <location>
        <begin position="95"/>
        <end position="130"/>
    </location>
</feature>
<dbReference type="SUPFAM" id="SSF57850">
    <property type="entry name" value="RING/U-box"/>
    <property type="match status" value="1"/>
</dbReference>